<gene>
    <name evidence="4" type="ORF">LRATCC53608_1043</name>
</gene>
<keyword evidence="3" id="KW-1133">Transmembrane helix</keyword>
<feature type="transmembrane region" description="Helical" evidence="3">
    <location>
        <begin position="105"/>
        <end position="123"/>
    </location>
</feature>
<evidence type="ECO:0000256" key="1">
    <source>
        <dbReference type="SAM" id="Coils"/>
    </source>
</evidence>
<sequence length="356" mass="40323">MMTQPTLTVEKHYLNWPLNRPLNQADIMHELGVHASDETGQDLTSKVMMNLTQVDVKKTGEYPVMLSVMDNNGQSTQVSITLNIQPMRTQNATHKTATPQKSRRGWLWVIIVIVVILCAWWAISAHNRQAANQAATDSQQSSQISNNSSSIGDLTKDNQRLANQVAELKGATQQYQKDHDQQALESRLDKIQSQTQDLQNQVQSSSVKQDLNQVNETVNEVRENPDNGTKIVNNLKNKGDFQEIWGNISQKDNQRLANQVAELKGATQQYQKDHDQQALESRLDKIQSQTQDLQNQVQSSSVKQDLNQVNETVNEVRENPDNGTKIVNNLKNKGDFQEIWGNISQEVQKWLDEFAN</sequence>
<feature type="coiled-coil region" evidence="1">
    <location>
        <begin position="253"/>
        <end position="319"/>
    </location>
</feature>
<accession>F8KDX0</accession>
<evidence type="ECO:0008006" key="5">
    <source>
        <dbReference type="Google" id="ProtNLM"/>
    </source>
</evidence>
<name>F8KDX0_LIMR5</name>
<protein>
    <recommendedName>
        <fullName evidence="5">DUF5011 domain-containing protein</fullName>
    </recommendedName>
</protein>
<evidence type="ECO:0000256" key="3">
    <source>
        <dbReference type="SAM" id="Phobius"/>
    </source>
</evidence>
<reference evidence="4" key="1">
    <citation type="journal article" date="2011" name="J. Bacteriol.">
        <title>Genome sequence of the vertebrate gut symbiont Lactobacillus reuteri ATCC 53608.</title>
        <authorList>
            <person name="Heavens D."/>
            <person name="Tailford L.E."/>
            <person name="Crossman L."/>
            <person name="Jeffers F."/>
            <person name="Mackenzie D.A."/>
            <person name="Caccamo M."/>
            <person name="Juge N."/>
        </authorList>
    </citation>
    <scope>NUCLEOTIDE SEQUENCE [LARGE SCALE GENOMIC DNA]</scope>
    <source>
        <strain evidence="4">ATCC 53608</strain>
    </source>
</reference>
<evidence type="ECO:0000256" key="2">
    <source>
        <dbReference type="SAM" id="MobiDB-lite"/>
    </source>
</evidence>
<feature type="region of interest" description="Disordered" evidence="2">
    <location>
        <begin position="135"/>
        <end position="154"/>
    </location>
</feature>
<dbReference type="HOGENOM" id="CLU_066620_0_0_9"/>
<proteinExistence type="predicted"/>
<dbReference type="AlphaFoldDB" id="F8KDX0"/>
<dbReference type="RefSeq" id="WP_003675471.1">
    <property type="nucleotide sequence ID" value="NZ_JBKZCG010000028.1"/>
</dbReference>
<keyword evidence="3" id="KW-0472">Membrane</keyword>
<keyword evidence="3" id="KW-0812">Transmembrane</keyword>
<keyword evidence="1" id="KW-0175">Coiled coil</keyword>
<reference evidence="4" key="2">
    <citation type="submission" date="2011-05" db="EMBL/GenBank/DDBJ databases">
        <authorList>
            <person name="Davey R."/>
        </authorList>
    </citation>
    <scope>NUCLEOTIDE SEQUENCE</scope>
    <source>
        <strain evidence="4">ATCC 53608</strain>
    </source>
</reference>
<dbReference type="EMBL" id="FR854363">
    <property type="protein sequence ID" value="CCC03794.1"/>
    <property type="molecule type" value="Genomic_DNA"/>
</dbReference>
<feature type="compositionally biased region" description="Low complexity" evidence="2">
    <location>
        <begin position="138"/>
        <end position="151"/>
    </location>
</feature>
<dbReference type="Gene3D" id="2.60.40.10">
    <property type="entry name" value="Immunoglobulins"/>
    <property type="match status" value="1"/>
</dbReference>
<organism evidence="4">
    <name type="scientific">Limosilactobacillus reuteri subsp. suis (strain ATCC 53608 / LMG 31752 / 1063)</name>
    <name type="common">Lactobacillus reuteri</name>
    <dbReference type="NCBI Taxonomy" id="927703"/>
    <lineage>
        <taxon>Bacteria</taxon>
        <taxon>Bacillati</taxon>
        <taxon>Bacillota</taxon>
        <taxon>Bacilli</taxon>
        <taxon>Lactobacillales</taxon>
        <taxon>Lactobacillaceae</taxon>
        <taxon>Limosilactobacillus</taxon>
    </lineage>
</organism>
<dbReference type="InterPro" id="IPR013783">
    <property type="entry name" value="Ig-like_fold"/>
</dbReference>
<evidence type="ECO:0000313" key="4">
    <source>
        <dbReference type="EMBL" id="CCC03794.1"/>
    </source>
</evidence>